<keyword evidence="3" id="KW-0393">Immunoglobulin domain</keyword>
<feature type="domain" description="Ig-like" evidence="7">
    <location>
        <begin position="141"/>
        <end position="237"/>
    </location>
</feature>
<evidence type="ECO:0000313" key="8">
    <source>
        <dbReference type="EMBL" id="AIC33829.1"/>
    </source>
</evidence>
<dbReference type="PANTHER" id="PTHR23266">
    <property type="entry name" value="IMMUNOGLOBULIN HEAVY CHAIN"/>
    <property type="match status" value="1"/>
</dbReference>
<feature type="domain" description="Ig-like" evidence="7">
    <location>
        <begin position="34"/>
        <end position="140"/>
    </location>
</feature>
<dbReference type="GO" id="GO:0019814">
    <property type="term" value="C:immunoglobulin complex"/>
    <property type="evidence" value="ECO:0007669"/>
    <property type="project" value="UniProtKB-KW"/>
</dbReference>
<dbReference type="InterPro" id="IPR013783">
    <property type="entry name" value="Ig-like_fold"/>
</dbReference>
<evidence type="ECO:0000256" key="3">
    <source>
        <dbReference type="ARBA" id="ARBA00023319"/>
    </source>
</evidence>
<dbReference type="FunFam" id="2.60.40.10:FF:001878">
    <property type="entry name" value="Immunoglobulin heavy variable 1-4"/>
    <property type="match status" value="1"/>
</dbReference>
<organism evidence="8">
    <name type="scientific">Lutjanus sanguineus</name>
    <name type="common">humphead snapper</name>
    <dbReference type="NCBI Taxonomy" id="264213"/>
    <lineage>
        <taxon>Eukaryota</taxon>
        <taxon>Metazoa</taxon>
        <taxon>Chordata</taxon>
        <taxon>Craniata</taxon>
        <taxon>Vertebrata</taxon>
        <taxon>Euteleostomi</taxon>
        <taxon>Actinopterygii</taxon>
        <taxon>Neopterygii</taxon>
        <taxon>Teleostei</taxon>
        <taxon>Neoteleostei</taxon>
        <taxon>Acanthomorphata</taxon>
        <taxon>Eupercaria</taxon>
        <taxon>Lutjaniformes</taxon>
        <taxon>Lutjanidae</taxon>
        <taxon>Lutjanus</taxon>
    </lineage>
</organism>
<proteinExistence type="evidence at transcript level"/>
<keyword evidence="5" id="KW-0472">Membrane</keyword>
<dbReference type="EMBL" id="KF728202">
    <property type="protein sequence ID" value="AIC33829.1"/>
    <property type="molecule type" value="mRNA"/>
</dbReference>
<dbReference type="InterPro" id="IPR003597">
    <property type="entry name" value="Ig_C1-set"/>
</dbReference>
<evidence type="ECO:0000256" key="4">
    <source>
        <dbReference type="ARBA" id="ARBA00043265"/>
    </source>
</evidence>
<dbReference type="InterPro" id="IPR007110">
    <property type="entry name" value="Ig-like_dom"/>
</dbReference>
<evidence type="ECO:0000256" key="1">
    <source>
        <dbReference type="ARBA" id="ARBA00022859"/>
    </source>
</evidence>
<sequence length="504" mass="56127">MMDYRTGLLLLTICWTGVDGQTLTESEPVVKRPGESHRLTCTASGFSISGYWMAWIRQTPQKGLEWIAHINDDSDDIYYSQSVQGRFTISRDDSRQQVYLQMNSLKTEDSAVYYCARNRKGWGDYWCKGTQVTVTSETISPPVVFLMVQCSTGSDSQVTVGCLARDFSPKSATFQWTDDVGSNMDSVQYPPFQRNDKYTGLSVINVPKSDWDSKKSFSCSVTHSAGSGSVKLQKQFRSPPKASCDAPFTVTLKQPSAKEIFNNNQAKVECVVTGQDQTIVNEIQVTWNVDGVNVTDGVTGATVSKDGQYSKTSTMTRSRTDWQGVDRVHCSASRNDMTRDEELTVHKGDGSKPKVTVHVLPDEVIQQGGAAKVTLVCLASSRKQQDFYIAWLEHTGLRTGSYTDGINFPPQKSQDGYVATSVYTTDKWNTHKFECNVWAAGSNESMRQEVSKAQELSLALSCSNDAVEEDEFSSLWSTASSFIFLFIFSVLYSMTFSLVKMKKQ</sequence>
<feature type="domain" description="Ig-like" evidence="7">
    <location>
        <begin position="353"/>
        <end position="451"/>
    </location>
</feature>
<reference evidence="8" key="1">
    <citation type="submission" date="2013-10" db="EMBL/GenBank/DDBJ databases">
        <title>Molecular cloning and expression analysis IgM,IgZ and IgD gene in red snapper(Lutjanus sanguineus).</title>
        <authorList>
            <person name="Huang Y."/>
            <person name="Jian J."/>
            <person name="Lu Y."/>
            <person name="Wu Z."/>
        </authorList>
    </citation>
    <scope>NUCLEOTIDE SEQUENCE</scope>
</reference>
<dbReference type="Gene3D" id="2.60.40.10">
    <property type="entry name" value="Immunoglobulins"/>
    <property type="match status" value="4"/>
</dbReference>
<accession>A0A0A7CDW8</accession>
<keyword evidence="2" id="KW-1064">Adaptive immunity</keyword>
<feature type="domain" description="Ig-like" evidence="7">
    <location>
        <begin position="247"/>
        <end position="346"/>
    </location>
</feature>
<protein>
    <submittedName>
        <fullName evidence="8">IgZ heavy chain transmembrane form</fullName>
    </submittedName>
</protein>
<evidence type="ECO:0000259" key="7">
    <source>
        <dbReference type="PROSITE" id="PS50835"/>
    </source>
</evidence>
<feature type="transmembrane region" description="Helical" evidence="5">
    <location>
        <begin position="475"/>
        <end position="499"/>
    </location>
</feature>
<dbReference type="SMART" id="SM00409">
    <property type="entry name" value="IG"/>
    <property type="match status" value="1"/>
</dbReference>
<evidence type="ECO:0000256" key="6">
    <source>
        <dbReference type="SAM" id="SignalP"/>
    </source>
</evidence>
<dbReference type="GO" id="GO:0005576">
    <property type="term" value="C:extracellular region"/>
    <property type="evidence" value="ECO:0007669"/>
    <property type="project" value="UniProtKB-ARBA"/>
</dbReference>
<dbReference type="PROSITE" id="PS00290">
    <property type="entry name" value="IG_MHC"/>
    <property type="match status" value="1"/>
</dbReference>
<dbReference type="GO" id="GO:0002250">
    <property type="term" value="P:adaptive immune response"/>
    <property type="evidence" value="ECO:0007669"/>
    <property type="project" value="UniProtKB-KW"/>
</dbReference>
<dbReference type="InterPro" id="IPR036179">
    <property type="entry name" value="Ig-like_dom_sf"/>
</dbReference>
<dbReference type="SMART" id="SM00406">
    <property type="entry name" value="IGv"/>
    <property type="match status" value="1"/>
</dbReference>
<keyword evidence="4" id="KW-1280">Immunoglobulin</keyword>
<dbReference type="Pfam" id="PF07686">
    <property type="entry name" value="V-set"/>
    <property type="match status" value="1"/>
</dbReference>
<name>A0A0A7CDW8_9TELE</name>
<evidence type="ECO:0000256" key="5">
    <source>
        <dbReference type="SAM" id="Phobius"/>
    </source>
</evidence>
<feature type="signal peptide" evidence="6">
    <location>
        <begin position="1"/>
        <end position="20"/>
    </location>
</feature>
<feature type="chain" id="PRO_5002037886" evidence="6">
    <location>
        <begin position="21"/>
        <end position="504"/>
    </location>
</feature>
<dbReference type="SUPFAM" id="SSF48726">
    <property type="entry name" value="Immunoglobulin"/>
    <property type="match status" value="4"/>
</dbReference>
<dbReference type="InterPro" id="IPR003006">
    <property type="entry name" value="Ig/MHC_CS"/>
</dbReference>
<dbReference type="InterPro" id="IPR050199">
    <property type="entry name" value="IgHV"/>
</dbReference>
<dbReference type="InterPro" id="IPR003599">
    <property type="entry name" value="Ig_sub"/>
</dbReference>
<dbReference type="Pfam" id="PF07654">
    <property type="entry name" value="C1-set"/>
    <property type="match status" value="2"/>
</dbReference>
<keyword evidence="5" id="KW-1133">Transmembrane helix</keyword>
<dbReference type="SMART" id="SM00407">
    <property type="entry name" value="IGc1"/>
    <property type="match status" value="1"/>
</dbReference>
<keyword evidence="1" id="KW-0391">Immunity</keyword>
<dbReference type="AlphaFoldDB" id="A0A0A7CDW8"/>
<evidence type="ECO:0000256" key="2">
    <source>
        <dbReference type="ARBA" id="ARBA00023130"/>
    </source>
</evidence>
<keyword evidence="5 8" id="KW-0812">Transmembrane</keyword>
<dbReference type="FunFam" id="2.60.40.10:FF:002350">
    <property type="entry name" value="Immunoglobulin heavy variable 1-4"/>
    <property type="match status" value="1"/>
</dbReference>
<dbReference type="InterPro" id="IPR013106">
    <property type="entry name" value="Ig_V-set"/>
</dbReference>
<keyword evidence="6" id="KW-0732">Signal</keyword>
<dbReference type="CDD" id="cd04981">
    <property type="entry name" value="IgV_H"/>
    <property type="match status" value="1"/>
</dbReference>
<dbReference type="PROSITE" id="PS50835">
    <property type="entry name" value="IG_LIKE"/>
    <property type="match status" value="4"/>
</dbReference>